<evidence type="ECO:0000313" key="4">
    <source>
        <dbReference type="EMBL" id="VYS91646.1"/>
    </source>
</evidence>
<organism evidence="4">
    <name type="scientific">Blautia glucerasea</name>
    <dbReference type="NCBI Taxonomy" id="536633"/>
    <lineage>
        <taxon>Bacteria</taxon>
        <taxon>Bacillati</taxon>
        <taxon>Bacillota</taxon>
        <taxon>Clostridia</taxon>
        <taxon>Lachnospirales</taxon>
        <taxon>Lachnospiraceae</taxon>
        <taxon>Blautia</taxon>
    </lineage>
</organism>
<gene>
    <name evidence="4" type="primary">spoVG_2</name>
    <name evidence="4" type="ORF">BGLFYP119_01096</name>
</gene>
<evidence type="ECO:0000256" key="3">
    <source>
        <dbReference type="ARBA" id="ARBA00023306"/>
    </source>
</evidence>
<dbReference type="InterPro" id="IPR036751">
    <property type="entry name" value="SpoVG_sf"/>
</dbReference>
<proteinExistence type="predicted"/>
<keyword evidence="3" id="KW-0131">Cell cycle</keyword>
<dbReference type="Pfam" id="PF04026">
    <property type="entry name" value="SpoVG"/>
    <property type="match status" value="2"/>
</dbReference>
<keyword evidence="1" id="KW-0132">Cell division</keyword>
<dbReference type="PANTHER" id="PTHR38429">
    <property type="entry name" value="SEPTATION PROTEIN SPOVG-RELATED"/>
    <property type="match status" value="1"/>
</dbReference>
<accession>A0A6N2SEW7</accession>
<evidence type="ECO:0000256" key="2">
    <source>
        <dbReference type="ARBA" id="ARBA00023210"/>
    </source>
</evidence>
<protein>
    <submittedName>
        <fullName evidence="4">Septation protein SpoVG</fullName>
    </submittedName>
</protein>
<dbReference type="AlphaFoldDB" id="A0A6N2SEW7"/>
<name>A0A6N2SEW7_9FIRM</name>
<sequence>MKLINNGGSLVAVGKVTLDRVIVIQQVKIIQGENGLFVSLPRQSAHKKEKAEWHNILTILTEQAREDMERAVMESMKKELLRNTAPVSKLQVKITEIPTESCLKAFATVHYDNILTIQGIRIMESNGKRWVSMPKQKSGAGYQDLLFLSTPLARQSFDSQILDMYERQREQQRKKYGQ</sequence>
<dbReference type="SUPFAM" id="SSF160537">
    <property type="entry name" value="SpoVG-like"/>
    <property type="match status" value="2"/>
</dbReference>
<dbReference type="GO" id="GO:0000917">
    <property type="term" value="P:division septum assembly"/>
    <property type="evidence" value="ECO:0007669"/>
    <property type="project" value="UniProtKB-KW"/>
</dbReference>
<keyword evidence="2" id="KW-0717">Septation</keyword>
<evidence type="ECO:0000256" key="1">
    <source>
        <dbReference type="ARBA" id="ARBA00022618"/>
    </source>
</evidence>
<reference evidence="4" key="1">
    <citation type="submission" date="2019-11" db="EMBL/GenBank/DDBJ databases">
        <authorList>
            <person name="Feng L."/>
        </authorList>
    </citation>
    <scope>NUCLEOTIDE SEQUENCE</scope>
    <source>
        <strain evidence="4">BgluceraseaLFYP119</strain>
    </source>
</reference>
<dbReference type="EMBL" id="CACRST010000010">
    <property type="protein sequence ID" value="VYS91646.1"/>
    <property type="molecule type" value="Genomic_DNA"/>
</dbReference>
<dbReference type="Gene3D" id="3.30.1120.40">
    <property type="entry name" value="Stage V sporulation protein G"/>
    <property type="match status" value="2"/>
</dbReference>
<dbReference type="GO" id="GO:0030435">
    <property type="term" value="P:sporulation resulting in formation of a cellular spore"/>
    <property type="evidence" value="ECO:0007669"/>
    <property type="project" value="InterPro"/>
</dbReference>
<dbReference type="PANTHER" id="PTHR38429:SF1">
    <property type="entry name" value="SEPTATION PROTEIN SPOVG-RELATED"/>
    <property type="match status" value="1"/>
</dbReference>
<dbReference type="InterPro" id="IPR007170">
    <property type="entry name" value="SpoVG"/>
</dbReference>